<proteinExistence type="predicted"/>
<dbReference type="Proteomes" id="UP000789920">
    <property type="component" value="Unassembled WGS sequence"/>
</dbReference>
<evidence type="ECO:0000313" key="2">
    <source>
        <dbReference type="Proteomes" id="UP000789920"/>
    </source>
</evidence>
<keyword evidence="2" id="KW-1185">Reference proteome</keyword>
<comment type="caution">
    <text evidence="1">The sequence shown here is derived from an EMBL/GenBank/DDBJ whole genome shotgun (WGS) entry which is preliminary data.</text>
</comment>
<name>A0ACA9SJL7_9GLOM</name>
<sequence length="83" mass="9928">KTLTQPKVYHTNTIEAYWQVIKAKIPPRERRYLFSELLVFIWKKQNPHDQFEAFIKYLQNTTKLSITGIESNIIEESEDIDET</sequence>
<evidence type="ECO:0000313" key="1">
    <source>
        <dbReference type="EMBL" id="CAG8840817.1"/>
    </source>
</evidence>
<feature type="non-terminal residue" evidence="1">
    <location>
        <position position="1"/>
    </location>
</feature>
<protein>
    <submittedName>
        <fullName evidence="1">24547_t:CDS:1</fullName>
    </submittedName>
</protein>
<organism evidence="1 2">
    <name type="scientific">Racocetra persica</name>
    <dbReference type="NCBI Taxonomy" id="160502"/>
    <lineage>
        <taxon>Eukaryota</taxon>
        <taxon>Fungi</taxon>
        <taxon>Fungi incertae sedis</taxon>
        <taxon>Mucoromycota</taxon>
        <taxon>Glomeromycotina</taxon>
        <taxon>Glomeromycetes</taxon>
        <taxon>Diversisporales</taxon>
        <taxon>Gigasporaceae</taxon>
        <taxon>Racocetra</taxon>
    </lineage>
</organism>
<reference evidence="1" key="1">
    <citation type="submission" date="2021-06" db="EMBL/GenBank/DDBJ databases">
        <authorList>
            <person name="Kallberg Y."/>
            <person name="Tangrot J."/>
            <person name="Rosling A."/>
        </authorList>
    </citation>
    <scope>NUCLEOTIDE SEQUENCE</scope>
    <source>
        <strain evidence="1">MA461A</strain>
    </source>
</reference>
<accession>A0ACA9SJL7</accession>
<dbReference type="EMBL" id="CAJVQC010127936">
    <property type="protein sequence ID" value="CAG8840817.1"/>
    <property type="molecule type" value="Genomic_DNA"/>
</dbReference>
<gene>
    <name evidence="1" type="ORF">RPERSI_LOCUS31592</name>
</gene>